<organism evidence="3 4">
    <name type="scientific">Acanthamoeba castellanii (strain ATCC 30010 / Neff)</name>
    <dbReference type="NCBI Taxonomy" id="1257118"/>
    <lineage>
        <taxon>Eukaryota</taxon>
        <taxon>Amoebozoa</taxon>
        <taxon>Discosea</taxon>
        <taxon>Longamoebia</taxon>
        <taxon>Centramoebida</taxon>
        <taxon>Acanthamoebidae</taxon>
        <taxon>Acanthamoeba</taxon>
    </lineage>
</organism>
<dbReference type="STRING" id="1257118.L8H9R9"/>
<dbReference type="SUPFAM" id="SSF52540">
    <property type="entry name" value="P-loop containing nucleoside triphosphate hydrolases"/>
    <property type="match status" value="1"/>
</dbReference>
<dbReference type="AlphaFoldDB" id="L8H9R9"/>
<dbReference type="OMA" id="DTYGWNR"/>
<feature type="domain" description="AAA+ ATPase" evidence="2">
    <location>
        <begin position="407"/>
        <end position="539"/>
    </location>
</feature>
<dbReference type="InterPro" id="IPR027417">
    <property type="entry name" value="P-loop_NTPase"/>
</dbReference>
<dbReference type="InterPro" id="IPR054289">
    <property type="entry name" value="DUF7025"/>
</dbReference>
<gene>
    <name evidence="3" type="ORF">ACA1_046550</name>
</gene>
<dbReference type="InterPro" id="IPR003959">
    <property type="entry name" value="ATPase_AAA_core"/>
</dbReference>
<keyword evidence="1" id="KW-0175">Coiled coil</keyword>
<keyword evidence="4" id="KW-1185">Reference proteome</keyword>
<dbReference type="EMBL" id="KB007894">
    <property type="protein sequence ID" value="ELR21935.1"/>
    <property type="molecule type" value="Genomic_DNA"/>
</dbReference>
<feature type="coiled-coil region" evidence="1">
    <location>
        <begin position="7"/>
        <end position="48"/>
    </location>
</feature>
<dbReference type="GO" id="GO:0016887">
    <property type="term" value="F:ATP hydrolysis activity"/>
    <property type="evidence" value="ECO:0007669"/>
    <property type="project" value="InterPro"/>
</dbReference>
<reference evidence="3 4" key="1">
    <citation type="journal article" date="2013" name="Genome Biol.">
        <title>Genome of Acanthamoeba castellanii highlights extensive lateral gene transfer and early evolution of tyrosine kinase signaling.</title>
        <authorList>
            <person name="Clarke M."/>
            <person name="Lohan A.J."/>
            <person name="Liu B."/>
            <person name="Lagkouvardos I."/>
            <person name="Roy S."/>
            <person name="Zafar N."/>
            <person name="Bertelli C."/>
            <person name="Schilde C."/>
            <person name="Kianianmomeni A."/>
            <person name="Burglin T.R."/>
            <person name="Frech C."/>
            <person name="Turcotte B."/>
            <person name="Kopec K.O."/>
            <person name="Synnott J.M."/>
            <person name="Choo C."/>
            <person name="Paponov I."/>
            <person name="Finkler A."/>
            <person name="Soon Heng Tan C."/>
            <person name="Hutchins A.P."/>
            <person name="Weinmeier T."/>
            <person name="Rattei T."/>
            <person name="Chu J.S."/>
            <person name="Gimenez G."/>
            <person name="Irimia M."/>
            <person name="Rigden D.J."/>
            <person name="Fitzpatrick D.A."/>
            <person name="Lorenzo-Morales J."/>
            <person name="Bateman A."/>
            <person name="Chiu C.H."/>
            <person name="Tang P."/>
            <person name="Hegemann P."/>
            <person name="Fromm H."/>
            <person name="Raoult D."/>
            <person name="Greub G."/>
            <person name="Miranda-Saavedra D."/>
            <person name="Chen N."/>
            <person name="Nash P."/>
            <person name="Ginger M.L."/>
            <person name="Horn M."/>
            <person name="Schaap P."/>
            <person name="Caler L."/>
            <person name="Loftus B."/>
        </authorList>
    </citation>
    <scope>NUCLEOTIDE SEQUENCE [LARGE SCALE GENOMIC DNA]</scope>
    <source>
        <strain evidence="3 4">Neff</strain>
    </source>
</reference>
<dbReference type="PANTHER" id="PTHR46411">
    <property type="entry name" value="FAMILY ATPASE, PUTATIVE-RELATED"/>
    <property type="match status" value="1"/>
</dbReference>
<dbReference type="KEGG" id="acan:ACA1_046550"/>
<sequence>MKDGGEQQPKTEALDELKEKLKEQESELSKLRQLNELLLERMNKKDKKAVKAVTSGEGGAEGEQKYENFEVKKVPVRHAHTNEIIDYDHVVTFTNSEAITYLRGFVHVDTLHSDPPTAKADELFQARTELKQFHGIESIAEVVTFLDTLYGDMIKRYDNMLAEGVISYRALWYIFTKGKKIMGKTDTNYSVGAEVASAHYRGGIFPSFEVQGSVIKANGKEFYTTSQSFKVLPYVGTRKLSELPVRLLDDETEALLTERGKKFARLAVGVHYQTYRGYLAQKEGWWGYQLYKADGRCMLDGVSFNRLNPNSRSSDLTGDLSQDQYNQQTNSFEAIPDEKMFMAWPTILGFSFSAKKWGEFAVDTLAEVKFDDQAFHKLVLPEEKKVLIRSLVENSADFSDIISGKGGGCIFLLHGSPGVGKTLTAESVAELLHRPLYSVSVGELGTDTNELEKKLTEILEVSSSWNAVILLDEADVFLEKRTENDVKRNAMVGIFLRLLEYHQGVLFLTTNRVKCFDKAFHSRISIAIKYEDLQVDSRTQIWATLLKVANISDIKPEELCNYDLNGRQIRTIIRLALALAKTEGVAVNKSHLERTIKVALQFAADLENAFE</sequence>
<evidence type="ECO:0000313" key="3">
    <source>
        <dbReference type="EMBL" id="ELR21935.1"/>
    </source>
</evidence>
<accession>L8H9R9</accession>
<dbReference type="Pfam" id="PF22942">
    <property type="entry name" value="DUF7025"/>
    <property type="match status" value="1"/>
</dbReference>
<dbReference type="OrthoDB" id="10042665at2759"/>
<evidence type="ECO:0000259" key="2">
    <source>
        <dbReference type="SMART" id="SM00382"/>
    </source>
</evidence>
<evidence type="ECO:0000313" key="4">
    <source>
        <dbReference type="Proteomes" id="UP000011083"/>
    </source>
</evidence>
<dbReference type="SMART" id="SM00382">
    <property type="entry name" value="AAA"/>
    <property type="match status" value="1"/>
</dbReference>
<protein>
    <submittedName>
        <fullName evidence="3">ATPase, AAA domain containing protein</fullName>
    </submittedName>
</protein>
<dbReference type="CDD" id="cd19481">
    <property type="entry name" value="RecA-like_protease"/>
    <property type="match status" value="1"/>
</dbReference>
<dbReference type="GeneID" id="14922853"/>
<dbReference type="VEuPathDB" id="AmoebaDB:ACA1_046550"/>
<dbReference type="Gene3D" id="3.40.50.300">
    <property type="entry name" value="P-loop containing nucleotide triphosphate hydrolases"/>
    <property type="match status" value="1"/>
</dbReference>
<evidence type="ECO:0000256" key="1">
    <source>
        <dbReference type="SAM" id="Coils"/>
    </source>
</evidence>
<dbReference type="RefSeq" id="XP_004347767.1">
    <property type="nucleotide sequence ID" value="XM_004347717.1"/>
</dbReference>
<dbReference type="Proteomes" id="UP000011083">
    <property type="component" value="Unassembled WGS sequence"/>
</dbReference>
<dbReference type="GO" id="GO:0005524">
    <property type="term" value="F:ATP binding"/>
    <property type="evidence" value="ECO:0007669"/>
    <property type="project" value="InterPro"/>
</dbReference>
<dbReference type="PANTHER" id="PTHR46411:SF3">
    <property type="entry name" value="AAA+ ATPASE DOMAIN-CONTAINING PROTEIN"/>
    <property type="match status" value="1"/>
</dbReference>
<dbReference type="Pfam" id="PF00004">
    <property type="entry name" value="AAA"/>
    <property type="match status" value="1"/>
</dbReference>
<dbReference type="InterPro" id="IPR003593">
    <property type="entry name" value="AAA+_ATPase"/>
</dbReference>
<proteinExistence type="predicted"/>
<name>L8H9R9_ACACF</name>